<dbReference type="AlphaFoldDB" id="A0A077FBV1"/>
<dbReference type="EMBL" id="CP009048">
    <property type="protein sequence ID" value="AIL61324.1"/>
    <property type="molecule type" value="Genomic_DNA"/>
</dbReference>
<reference evidence="1 2" key="1">
    <citation type="submission" date="2014-07" db="EMBL/GenBank/DDBJ databases">
        <authorList>
            <person name="Lee K."/>
            <person name="Lim J.Y."/>
            <person name="Hwang I."/>
        </authorList>
    </citation>
    <scope>NUCLEOTIDE SEQUENCE [LARGE SCALE GENOMIC DNA]</scope>
    <source>
        <strain evidence="1 2">KL28</strain>
    </source>
</reference>
<dbReference type="KEGG" id="palk:PSAKL28_21030"/>
<evidence type="ECO:0000313" key="2">
    <source>
        <dbReference type="Proteomes" id="UP000028931"/>
    </source>
</evidence>
<organism evidence="1 2">
    <name type="scientific">Pseudomonas alkylphenolica</name>
    <dbReference type="NCBI Taxonomy" id="237609"/>
    <lineage>
        <taxon>Bacteria</taxon>
        <taxon>Pseudomonadati</taxon>
        <taxon>Pseudomonadota</taxon>
        <taxon>Gammaproteobacteria</taxon>
        <taxon>Pseudomonadales</taxon>
        <taxon>Pseudomonadaceae</taxon>
        <taxon>Pseudomonas</taxon>
    </lineage>
</organism>
<protein>
    <submittedName>
        <fullName evidence="1">Uncharacterized protein</fullName>
    </submittedName>
</protein>
<dbReference type="SUPFAM" id="SSF48403">
    <property type="entry name" value="Ankyrin repeat"/>
    <property type="match status" value="1"/>
</dbReference>
<dbReference type="Proteomes" id="UP000028931">
    <property type="component" value="Chromosome"/>
</dbReference>
<dbReference type="InterPro" id="IPR036770">
    <property type="entry name" value="Ankyrin_rpt-contain_sf"/>
</dbReference>
<dbReference type="HOGENOM" id="CLU_512732_0_0_6"/>
<sequence>MGHQYTEFNAEVDTMSRRFTWIWVASAFLVNQVFVEVEAAENNKRVFPPEERSQIFVNALINGDYAGLSQLSTTPTDKEEFAKYQNYLNSMAERSALKEAMENLVNFTKAAITKTPRLSDDLHKQLVPFARAQVRAIRKVECRVTGSKTLDVCWQGESQRVEVYLSCQVPEIPSWTPLAVGQQLLPETYFSALSNAWEGAASKSLPVKMRFYATEEDEGWEMDTSHDPRGVIAAISASMSPETASVKTNKYIPGATSMTLNHCIYRHSSDFNNRHVLRYGSFWRFATLADLDQVLTMFGDAYLLVYDGFSETTAFHVALENKASLPVMQALRNQLPHMPGLGGVHGPSLLTKAIKAHNSAETIKWLIDEGAPVDELREPYMRPLIYAVMEGADAQTIDLLVASGADLSYYNNTSYPDLDALSAALRTESQDARRAITRHLILPESGSDLMQYLLSQLSYQRYRPGYPDGVSDILPILIERGMSLDETFCNFSVRYSCEPDQRSNLMDLAVHIGSSKLIDFFEQKGLKPNLI</sequence>
<gene>
    <name evidence="1" type="ORF">PSAKL28_21030</name>
</gene>
<dbReference type="Gene3D" id="1.25.40.20">
    <property type="entry name" value="Ankyrin repeat-containing domain"/>
    <property type="match status" value="1"/>
</dbReference>
<name>A0A077FBV1_9PSED</name>
<accession>A0A077FBV1</accession>
<evidence type="ECO:0000313" key="1">
    <source>
        <dbReference type="EMBL" id="AIL61324.1"/>
    </source>
</evidence>
<proteinExistence type="predicted"/>